<comment type="caution">
    <text evidence="2">The sequence shown here is derived from an EMBL/GenBank/DDBJ whole genome shotgun (WGS) entry which is preliminary data.</text>
</comment>
<sequence>MVRWKTGAEVMQLSGILLQIKVEYLLNHFYQRGLRLVICNLDPFWKFQGSSCAQEVSFLYENFSDVVVFVSQGNAEDELPERLIGAVRVSRVDFSSAIVPKLDPYTYA</sequence>
<reference evidence="2 3" key="1">
    <citation type="journal article" date="2018" name="PLoS Genet.">
        <title>Population sequencing reveals clonal diversity and ancestral inbreeding in the grapevine cultivar Chardonnay.</title>
        <authorList>
            <person name="Roach M.J."/>
            <person name="Johnson D.L."/>
            <person name="Bohlmann J."/>
            <person name="van Vuuren H.J."/>
            <person name="Jones S.J."/>
            <person name="Pretorius I.S."/>
            <person name="Schmidt S.A."/>
            <person name="Borneman A.R."/>
        </authorList>
    </citation>
    <scope>NUCLEOTIDE SEQUENCE [LARGE SCALE GENOMIC DNA]</scope>
    <source>
        <strain evidence="3">cv. Chardonnay</strain>
        <tissue evidence="2">Leaf</tissue>
    </source>
</reference>
<evidence type="ECO:0000259" key="1">
    <source>
        <dbReference type="Pfam" id="PF07059"/>
    </source>
</evidence>
<dbReference type="Pfam" id="PF07059">
    <property type="entry name" value="EDR2_C"/>
    <property type="match status" value="1"/>
</dbReference>
<evidence type="ECO:0000313" key="2">
    <source>
        <dbReference type="EMBL" id="RVW62022.1"/>
    </source>
</evidence>
<proteinExistence type="predicted"/>
<protein>
    <recommendedName>
        <fullName evidence="1">Protein ENHANCED DISEASE RESISTANCE 2 C-terminal domain-containing protein</fullName>
    </recommendedName>
</protein>
<dbReference type="Proteomes" id="UP000288805">
    <property type="component" value="Unassembled WGS sequence"/>
</dbReference>
<feature type="domain" description="Protein ENHANCED DISEASE RESISTANCE 2 C-terminal" evidence="1">
    <location>
        <begin position="67"/>
        <end position="93"/>
    </location>
</feature>
<dbReference type="AlphaFoldDB" id="A0A438FQ02"/>
<name>A0A438FQ02_VITVI</name>
<organism evidence="2 3">
    <name type="scientific">Vitis vinifera</name>
    <name type="common">Grape</name>
    <dbReference type="NCBI Taxonomy" id="29760"/>
    <lineage>
        <taxon>Eukaryota</taxon>
        <taxon>Viridiplantae</taxon>
        <taxon>Streptophyta</taxon>
        <taxon>Embryophyta</taxon>
        <taxon>Tracheophyta</taxon>
        <taxon>Spermatophyta</taxon>
        <taxon>Magnoliopsida</taxon>
        <taxon>eudicotyledons</taxon>
        <taxon>Gunneridae</taxon>
        <taxon>Pentapetalae</taxon>
        <taxon>rosids</taxon>
        <taxon>Vitales</taxon>
        <taxon>Vitaceae</taxon>
        <taxon>Viteae</taxon>
        <taxon>Vitis</taxon>
    </lineage>
</organism>
<gene>
    <name evidence="2" type="ORF">CK203_062418</name>
</gene>
<dbReference type="InterPro" id="IPR009769">
    <property type="entry name" value="EDR2_C"/>
</dbReference>
<dbReference type="EMBL" id="QGNW01000792">
    <property type="protein sequence ID" value="RVW62022.1"/>
    <property type="molecule type" value="Genomic_DNA"/>
</dbReference>
<accession>A0A438FQ02</accession>
<evidence type="ECO:0000313" key="3">
    <source>
        <dbReference type="Proteomes" id="UP000288805"/>
    </source>
</evidence>